<evidence type="ECO:0000256" key="1">
    <source>
        <dbReference type="SAM" id="SignalP"/>
    </source>
</evidence>
<protein>
    <submittedName>
        <fullName evidence="2">Putative membrane protein</fullName>
    </submittedName>
</protein>
<evidence type="ECO:0000313" key="2">
    <source>
        <dbReference type="EMBL" id="SFU48793.1"/>
    </source>
</evidence>
<dbReference type="OrthoDB" id="9815841at2"/>
<dbReference type="RefSeq" id="WP_090470836.1">
    <property type="nucleotide sequence ID" value="NZ_FOWF01000009.1"/>
</dbReference>
<dbReference type="EMBL" id="FPBT01000007">
    <property type="protein sequence ID" value="SFU48793.1"/>
    <property type="molecule type" value="Genomic_DNA"/>
</dbReference>
<dbReference type="AlphaFoldDB" id="A0A1I7GK31"/>
<feature type="chain" id="PRO_5039560913" evidence="1">
    <location>
        <begin position="27"/>
        <end position="733"/>
    </location>
</feature>
<dbReference type="Proteomes" id="UP000198817">
    <property type="component" value="Unassembled WGS sequence"/>
</dbReference>
<keyword evidence="3" id="KW-1185">Reference proteome</keyword>
<dbReference type="NCBIfam" id="TIGR03057">
    <property type="entry name" value="xxxLxxG_by_4"/>
    <property type="match status" value="7"/>
</dbReference>
<sequence>MMKKSMMKKAGAAGLAVCVAATTGIAVHYTPVSRAKTVDTQKAVEKNYPNLLTSSTTGKDETTYVIMNNDGDTSRVYVDEWLKNGKDKKNLKDRSDLKNIENTSGNEKYTKKGSNLTWHADGKDIRYQGTTNRELPVEVQVSYYLNGKEVSADEIAGKSGNVEIHFDYHVNRMETVSADGKGYTMSHPYTMASGLVLNNSHFTDVSVTNGKAVNDGDNTVAVGIAFPGLADNLNLHSKDFNIPEKVVVKAKAKNFKLDGTYSVAASGILGDVDTSKANSVKDKMNQLTDGLDELTAASAKLVSGSARLSNGADKLAKGTDSLQEGVKELAAGTNALYSGSRELKSGSGKLVAGAAQLSGGLATLAGNNAKLNQATQQLESQVFGTVQTQVNTALKAQGMKSVSLTPANYKQVLNGISGSAVTAAESQLKAAVVKSAPSLAGNESAVNGILSLAYNKLAARKIMKPSQAQLQQAIGQAAGDAQKAAFVASAVKNYSGAAQKVLGDKATPETVQGTAIAIALAVQNKEDVSQVQNIVKYQDAAKEYGAAALDYQTASKEAGTNVKALAAMAAASDSKAQEAMKGLKNAESTLDSIVSYTAAVSQYTAGVASASSGASQLYAGIKKLDGGIGTLESGAKKLNDGVGTMTGGADQLGSGADQLSQGADQLASGMKKFNDQGIKKLVSSLDDNQLTDMSSRLKAAAEASGRPVFMGGKLSGMDGESKIIYKTSGINDK</sequence>
<name>A0A1I7GK31_9FIRM</name>
<reference evidence="2 3" key="1">
    <citation type="submission" date="2016-10" db="EMBL/GenBank/DDBJ databases">
        <authorList>
            <person name="de Groot N.N."/>
        </authorList>
    </citation>
    <scope>NUCLEOTIDE SEQUENCE [LARGE SCALE GENOMIC DNA]</scope>
    <source>
        <strain evidence="2 3">KHGC13</strain>
    </source>
</reference>
<evidence type="ECO:0000313" key="3">
    <source>
        <dbReference type="Proteomes" id="UP000198817"/>
    </source>
</evidence>
<dbReference type="InterPro" id="IPR023908">
    <property type="entry name" value="xxxLxxG_rpt"/>
</dbReference>
<feature type="signal peptide" evidence="1">
    <location>
        <begin position="1"/>
        <end position="26"/>
    </location>
</feature>
<keyword evidence="1" id="KW-0732">Signal</keyword>
<proteinExistence type="predicted"/>
<organism evidence="2 3">
    <name type="scientific">Eubacterium pyruvativorans</name>
    <dbReference type="NCBI Taxonomy" id="155865"/>
    <lineage>
        <taxon>Bacteria</taxon>
        <taxon>Bacillati</taxon>
        <taxon>Bacillota</taxon>
        <taxon>Clostridia</taxon>
        <taxon>Eubacteriales</taxon>
        <taxon>Eubacteriaceae</taxon>
        <taxon>Eubacterium</taxon>
    </lineage>
</organism>
<accession>A0A1I7GK31</accession>
<gene>
    <name evidence="2" type="ORF">SAMN05216508_10761</name>
</gene>
<dbReference type="Gene3D" id="1.10.287.950">
    <property type="entry name" value="Methyl-accepting chemotaxis protein"/>
    <property type="match status" value="2"/>
</dbReference>
<dbReference type="STRING" id="155865.SAMN05216515_10962"/>